<dbReference type="EMBL" id="JAMDLY010000008">
    <property type="protein sequence ID" value="MCY9529141.1"/>
    <property type="molecule type" value="Genomic_DNA"/>
</dbReference>
<gene>
    <name evidence="2" type="ORF">M5X04_07300</name>
</gene>
<evidence type="ECO:0000259" key="1">
    <source>
        <dbReference type="Pfam" id="PF06114"/>
    </source>
</evidence>
<evidence type="ECO:0000313" key="3">
    <source>
        <dbReference type="Proteomes" id="UP001527090"/>
    </source>
</evidence>
<reference evidence="2 3" key="1">
    <citation type="submission" date="2022-05" db="EMBL/GenBank/DDBJ databases">
        <title>Genome Sequencing of Bee-Associated Microbes.</title>
        <authorList>
            <person name="Dunlap C."/>
        </authorList>
    </citation>
    <scope>NUCLEOTIDE SEQUENCE [LARGE SCALE GENOMIC DNA]</scope>
    <source>
        <strain evidence="2 3">NRRL NRS-750</strain>
    </source>
</reference>
<accession>A0ABT4E5Z4</accession>
<keyword evidence="3" id="KW-1185">Reference proteome</keyword>
<dbReference type="RefSeq" id="WP_268631867.1">
    <property type="nucleotide sequence ID" value="NZ_JAMDLY010000008.1"/>
</dbReference>
<dbReference type="Pfam" id="PF06114">
    <property type="entry name" value="Peptidase_M78"/>
    <property type="match status" value="1"/>
</dbReference>
<evidence type="ECO:0000313" key="2">
    <source>
        <dbReference type="EMBL" id="MCY9529141.1"/>
    </source>
</evidence>
<comment type="caution">
    <text evidence="2">The sequence shown here is derived from an EMBL/GenBank/DDBJ whole genome shotgun (WGS) entry which is preliminary data.</text>
</comment>
<dbReference type="Proteomes" id="UP001527090">
    <property type="component" value="Unassembled WGS sequence"/>
</dbReference>
<dbReference type="InterPro" id="IPR010359">
    <property type="entry name" value="IrrE_HExxH"/>
</dbReference>
<proteinExistence type="predicted"/>
<feature type="domain" description="IrrE N-terminal-like" evidence="1">
    <location>
        <begin position="38"/>
        <end position="151"/>
    </location>
</feature>
<organism evidence="2 3">
    <name type="scientific">Paenibacillus alvei</name>
    <name type="common">Bacillus alvei</name>
    <dbReference type="NCBI Taxonomy" id="44250"/>
    <lineage>
        <taxon>Bacteria</taxon>
        <taxon>Bacillati</taxon>
        <taxon>Bacillota</taxon>
        <taxon>Bacilli</taxon>
        <taxon>Bacillales</taxon>
        <taxon>Paenibacillaceae</taxon>
        <taxon>Paenibacillus</taxon>
    </lineage>
</organism>
<sequence>MLSKYIPTETERYICDIYHHLHIKEPCDIDIVAIGAYFNIDICYYSGRPKAVWHDNCGIILLSNSCSFGENRLIFFHELAHILRHVGHQDELPKMFRDLQEQQASTFQRYAALPYYLLTPYLHDSQSRMECINALAGNFHVTHKMAAERLEQIKRRIESYEYQEKITLFERRYQHERKEKNKSCCISSI</sequence>
<name>A0ABT4E5Z4_PAEAL</name>
<protein>
    <submittedName>
        <fullName evidence="2">ImmA/IrrE family metallo-endopeptidase</fullName>
    </submittedName>
</protein>